<dbReference type="GeneID" id="28251464"/>
<evidence type="ECO:0000313" key="3">
    <source>
        <dbReference type="EMBL" id="ANP42375.1"/>
    </source>
</evidence>
<sequence>MAIYEERIYEIQPGRLGEYLQRYKELGYDVQTKHLGRPIGYFVSEIGDLNLVIQLRRYDSHADRDCRRAAMESDPDWIHYRKVNSLQISQKNRILKSQEFCLLNDEEEHE</sequence>
<dbReference type="Gene3D" id="3.30.70.100">
    <property type="match status" value="1"/>
</dbReference>
<comment type="similarity">
    <text evidence="1">Belongs to the NipSnap family.</text>
</comment>
<protein>
    <recommendedName>
        <fullName evidence="2">NIPSNAP domain-containing protein</fullName>
    </recommendedName>
</protein>
<gene>
    <name evidence="3" type="ORF">K529_016485</name>
</gene>
<dbReference type="InterPro" id="IPR011008">
    <property type="entry name" value="Dimeric_a/b-barrel"/>
</dbReference>
<evidence type="ECO:0000313" key="4">
    <source>
        <dbReference type="Proteomes" id="UP000013243"/>
    </source>
</evidence>
<reference evidence="3 4" key="1">
    <citation type="journal article" date="2016" name="ISME J.">
        <title>Global occurrence and heterogeneity of the Roseobacter-clade species Ruegeria mobilis.</title>
        <authorList>
            <person name="Sonnenschein E."/>
            <person name="Gram L."/>
        </authorList>
    </citation>
    <scope>NUCLEOTIDE SEQUENCE [LARGE SCALE GENOMIC DNA]</scope>
    <source>
        <strain evidence="3 4">F1926</strain>
        <plasmid evidence="3 4">unnamed1</plasmid>
    </source>
</reference>
<keyword evidence="3" id="KW-0614">Plasmid</keyword>
<dbReference type="InterPro" id="IPR051557">
    <property type="entry name" value="NipSnap_domain"/>
</dbReference>
<evidence type="ECO:0000259" key="2">
    <source>
        <dbReference type="Pfam" id="PF07978"/>
    </source>
</evidence>
<dbReference type="InterPro" id="IPR012577">
    <property type="entry name" value="NIPSNAP"/>
</dbReference>
<dbReference type="EMBL" id="CP015231">
    <property type="protein sequence ID" value="ANP42375.1"/>
    <property type="molecule type" value="Genomic_DNA"/>
</dbReference>
<dbReference type="RefSeq" id="WP_005610975.1">
    <property type="nucleotide sequence ID" value="NZ_CP015231.1"/>
</dbReference>
<dbReference type="OrthoDB" id="4124121at2"/>
<dbReference type="PANTHER" id="PTHR21017:SF17">
    <property type="entry name" value="PROTEIN NIPSNAP"/>
    <property type="match status" value="1"/>
</dbReference>
<organism evidence="3 4">
    <name type="scientific">Tritonibacter mobilis F1926</name>
    <dbReference type="NCBI Taxonomy" id="1265309"/>
    <lineage>
        <taxon>Bacteria</taxon>
        <taxon>Pseudomonadati</taxon>
        <taxon>Pseudomonadota</taxon>
        <taxon>Alphaproteobacteria</taxon>
        <taxon>Rhodobacterales</taxon>
        <taxon>Paracoccaceae</taxon>
        <taxon>Tritonibacter</taxon>
    </lineage>
</organism>
<dbReference type="Pfam" id="PF07978">
    <property type="entry name" value="NIPSNAP"/>
    <property type="match status" value="1"/>
</dbReference>
<dbReference type="SUPFAM" id="SSF54909">
    <property type="entry name" value="Dimeric alpha+beta barrel"/>
    <property type="match status" value="1"/>
</dbReference>
<feature type="domain" description="NIPSNAP" evidence="2">
    <location>
        <begin position="4"/>
        <end position="101"/>
    </location>
</feature>
<dbReference type="AlphaFoldDB" id="A0A1B1A715"/>
<dbReference type="PANTHER" id="PTHR21017">
    <property type="entry name" value="NIPSNAP-RELATED"/>
    <property type="match status" value="1"/>
</dbReference>
<geneLocation type="plasmid" evidence="3 4">
    <name>unnamed1</name>
</geneLocation>
<dbReference type="Proteomes" id="UP000013243">
    <property type="component" value="Plasmid unnamed1"/>
</dbReference>
<name>A0A1B1A715_9RHOB</name>
<proteinExistence type="inferred from homology"/>
<evidence type="ECO:0000256" key="1">
    <source>
        <dbReference type="ARBA" id="ARBA00005291"/>
    </source>
</evidence>
<accession>A0A1B1A715</accession>
<dbReference type="KEGG" id="rmb:K529_016485"/>